<evidence type="ECO:0000256" key="1">
    <source>
        <dbReference type="SAM" id="MobiDB-lite"/>
    </source>
</evidence>
<dbReference type="OrthoDB" id="2501141at2759"/>
<proteinExistence type="predicted"/>
<feature type="region of interest" description="Disordered" evidence="1">
    <location>
        <begin position="287"/>
        <end position="309"/>
    </location>
</feature>
<dbReference type="AlphaFoldDB" id="A0A5B0NJA5"/>
<sequence length="335" mass="36888">MDWFAGSQWVLPSNIVDLQAAPSSSVTRQPTIRWACYPGADHDRAAFSTADRPTALDRICCVQICSRIHFPAHGRPLSTQYGSSVSPSPSANGKMTNEQLSCLSKLALALHPTNCRSSQELLLLYSSVIGEEIWHLSLIGPTVPENPAGPRETWWEGKWSMEELQDLVPSKSRGELIDKIRSSFRNDDITLIGYREGNEAEVRVTIGYSTSGAFTISLARLNSANEPSPTPKRKPFLNLLSITCEAYQQLNNRKHEKHIDQAQSGNSAGHDINRTMIQSSYSRINAASDNGNAADQMKRTNSVSSPNAFADNLAHSSKKARIAVTNRFLDSDESD</sequence>
<reference evidence="2 3" key="1">
    <citation type="submission" date="2019-05" db="EMBL/GenBank/DDBJ databases">
        <title>Emergence of the Ug99 lineage of the wheat stem rust pathogen through somatic hybridization.</title>
        <authorList>
            <person name="Li F."/>
            <person name="Upadhyaya N.M."/>
            <person name="Sperschneider J."/>
            <person name="Matny O."/>
            <person name="Nguyen-Phuc H."/>
            <person name="Mago R."/>
            <person name="Raley C."/>
            <person name="Miller M.E."/>
            <person name="Silverstein K.A.T."/>
            <person name="Henningsen E."/>
            <person name="Hirsch C.D."/>
            <person name="Visser B."/>
            <person name="Pretorius Z.A."/>
            <person name="Steffenson B.J."/>
            <person name="Schwessinger B."/>
            <person name="Dodds P.N."/>
            <person name="Figueroa M."/>
        </authorList>
    </citation>
    <scope>NUCLEOTIDE SEQUENCE [LARGE SCALE GENOMIC DNA]</scope>
    <source>
        <strain evidence="2">21-0</strain>
    </source>
</reference>
<comment type="caution">
    <text evidence="2">The sequence shown here is derived from an EMBL/GenBank/DDBJ whole genome shotgun (WGS) entry which is preliminary data.</text>
</comment>
<gene>
    <name evidence="2" type="ORF">PGT21_013857</name>
</gene>
<protein>
    <submittedName>
        <fullName evidence="2">Uncharacterized protein</fullName>
    </submittedName>
</protein>
<evidence type="ECO:0000313" key="2">
    <source>
        <dbReference type="EMBL" id="KAA1089317.1"/>
    </source>
</evidence>
<organism evidence="2 3">
    <name type="scientific">Puccinia graminis f. sp. tritici</name>
    <dbReference type="NCBI Taxonomy" id="56615"/>
    <lineage>
        <taxon>Eukaryota</taxon>
        <taxon>Fungi</taxon>
        <taxon>Dikarya</taxon>
        <taxon>Basidiomycota</taxon>
        <taxon>Pucciniomycotina</taxon>
        <taxon>Pucciniomycetes</taxon>
        <taxon>Pucciniales</taxon>
        <taxon>Pucciniaceae</taxon>
        <taxon>Puccinia</taxon>
    </lineage>
</organism>
<evidence type="ECO:0000313" key="3">
    <source>
        <dbReference type="Proteomes" id="UP000324748"/>
    </source>
</evidence>
<feature type="compositionally biased region" description="Polar residues" evidence="1">
    <location>
        <begin position="287"/>
        <end position="307"/>
    </location>
</feature>
<dbReference type="Proteomes" id="UP000324748">
    <property type="component" value="Unassembled WGS sequence"/>
</dbReference>
<keyword evidence="3" id="KW-1185">Reference proteome</keyword>
<dbReference type="EMBL" id="VSWC01000093">
    <property type="protein sequence ID" value="KAA1089317.1"/>
    <property type="molecule type" value="Genomic_DNA"/>
</dbReference>
<name>A0A5B0NJA5_PUCGR</name>
<accession>A0A5B0NJA5</accession>